<evidence type="ECO:0000313" key="5">
    <source>
        <dbReference type="Proteomes" id="UP000478836"/>
    </source>
</evidence>
<dbReference type="RefSeq" id="WP_151458903.1">
    <property type="nucleotide sequence ID" value="NZ_WAAO01000001.1"/>
</dbReference>
<dbReference type="Pfam" id="PF19040">
    <property type="entry name" value="SGNH"/>
    <property type="match status" value="1"/>
</dbReference>
<keyword evidence="4" id="KW-0808">Transferase</keyword>
<comment type="caution">
    <text evidence="4">The sequence shown here is derived from an EMBL/GenBank/DDBJ whole genome shotgun (WGS) entry which is preliminary data.</text>
</comment>
<feature type="transmembrane region" description="Helical" evidence="1">
    <location>
        <begin position="153"/>
        <end position="169"/>
    </location>
</feature>
<evidence type="ECO:0000256" key="1">
    <source>
        <dbReference type="SAM" id="Phobius"/>
    </source>
</evidence>
<accession>A0ABQ6VAB7</accession>
<feature type="domain" description="Acyltransferase 3" evidence="2">
    <location>
        <begin position="16"/>
        <end position="345"/>
    </location>
</feature>
<keyword evidence="1" id="KW-0472">Membrane</keyword>
<dbReference type="PANTHER" id="PTHR23028:SF53">
    <property type="entry name" value="ACYL_TRANSF_3 DOMAIN-CONTAINING PROTEIN"/>
    <property type="match status" value="1"/>
</dbReference>
<dbReference type="GO" id="GO:0016746">
    <property type="term" value="F:acyltransferase activity"/>
    <property type="evidence" value="ECO:0007669"/>
    <property type="project" value="UniProtKB-KW"/>
</dbReference>
<organism evidence="4 5">
    <name type="scientific">Microbacterium algeriense</name>
    <dbReference type="NCBI Taxonomy" id="2615184"/>
    <lineage>
        <taxon>Bacteria</taxon>
        <taxon>Bacillati</taxon>
        <taxon>Actinomycetota</taxon>
        <taxon>Actinomycetes</taxon>
        <taxon>Micrococcales</taxon>
        <taxon>Microbacteriaceae</taxon>
        <taxon>Microbacterium</taxon>
    </lineage>
</organism>
<dbReference type="InterPro" id="IPR043968">
    <property type="entry name" value="SGNH"/>
</dbReference>
<keyword evidence="5" id="KW-1185">Reference proteome</keyword>
<keyword evidence="1" id="KW-1133">Transmembrane helix</keyword>
<evidence type="ECO:0000259" key="3">
    <source>
        <dbReference type="Pfam" id="PF19040"/>
    </source>
</evidence>
<feature type="transmembrane region" description="Helical" evidence="1">
    <location>
        <begin position="207"/>
        <end position="227"/>
    </location>
</feature>
<gene>
    <name evidence="4" type="ORF">F6A08_06040</name>
</gene>
<dbReference type="InterPro" id="IPR002656">
    <property type="entry name" value="Acyl_transf_3_dom"/>
</dbReference>
<protein>
    <submittedName>
        <fullName evidence="4">Acyltransferase</fullName>
    </submittedName>
</protein>
<feature type="transmembrane region" description="Helical" evidence="1">
    <location>
        <begin position="317"/>
        <end position="344"/>
    </location>
</feature>
<sequence>MKSGTVRVESRAQRADIQSLRALAVGLVIVNHLRPNDIPGGYLGVDVFFVISGFLITSHLRREADTTGTVNLARFWARRAKRLLPAAILVLVASAAITYWLLPITSVRQVLGEIGAAGGYFLNWVLAANSQDYFAQDGVSPVTHYWSLSVEEQFYLVWPVLILFGLFVSRRRSSRFRYWTLLGTLAVVFLGSFAWAIWSVASEPNAAYFQTTGRAWEFAAGGLIAFLPARRAKATAAMSMLSWLLWGALLGCAFAYGPASGFPGMAALIPVAATSVLIAIGDGGPRWAPQRVFAWRPVQFIGDISYSLYLWHWPLIVAVTAIAGTLSRLSAVGVVLVTVVLAWATKRYVEDPVRFAKGRMWKTPARVLAATVATVAILLGGSAAATASITVRAQQTAEALYQQSLAPSECFGAQAQLSESSCPQSHELLDELQILGGWGIQNASVSNGTYCQQERGNAEVLSCTFGMKDGEQAIDVALVGDSHAGMWATAFDAIARSYGLRITTYLNSACPVTLDPRVAAAGPSPTHQAACATWRESVVREIAEDQTIDVVATTARDRAYSFADGSPDDGSGYRDAWQSWLDSGKSVVVVNDPPIHQASVPECIARSQDRVDPCTIPSSAMSPPSPMQVAAAGIADPKFAFVDYTEVFCDPIVCHSVIGGIPVYLDNEHLTAAFARSFGSSFLADVTPTWSTH</sequence>
<dbReference type="Proteomes" id="UP000478836">
    <property type="component" value="Unassembled WGS sequence"/>
</dbReference>
<keyword evidence="4" id="KW-0012">Acyltransferase</keyword>
<feature type="transmembrane region" description="Helical" evidence="1">
    <location>
        <begin position="181"/>
        <end position="201"/>
    </location>
</feature>
<dbReference type="PANTHER" id="PTHR23028">
    <property type="entry name" value="ACETYLTRANSFERASE"/>
    <property type="match status" value="1"/>
</dbReference>
<evidence type="ECO:0000313" key="4">
    <source>
        <dbReference type="EMBL" id="KAB1867345.1"/>
    </source>
</evidence>
<feature type="transmembrane region" description="Helical" evidence="1">
    <location>
        <begin position="41"/>
        <end position="61"/>
    </location>
</feature>
<feature type="transmembrane region" description="Helical" evidence="1">
    <location>
        <begin position="234"/>
        <end position="256"/>
    </location>
</feature>
<keyword evidence="1" id="KW-0812">Transmembrane</keyword>
<dbReference type="Pfam" id="PF01757">
    <property type="entry name" value="Acyl_transf_3"/>
    <property type="match status" value="1"/>
</dbReference>
<dbReference type="GeneID" id="77476002"/>
<evidence type="ECO:0000259" key="2">
    <source>
        <dbReference type="Pfam" id="PF01757"/>
    </source>
</evidence>
<dbReference type="InterPro" id="IPR050879">
    <property type="entry name" value="Acyltransferase_3"/>
</dbReference>
<reference evidence="5" key="1">
    <citation type="submission" date="2019-09" db="EMBL/GenBank/DDBJ databases">
        <title>Whole genome sequencing of Microbacterium maritypicum.</title>
        <authorList>
            <person name="Lenchi N."/>
        </authorList>
    </citation>
    <scope>NUCLEOTIDE SEQUENCE [LARGE SCALE GENOMIC DNA]</scope>
    <source>
        <strain evidence="5">G1</strain>
    </source>
</reference>
<dbReference type="EMBL" id="WAAO01000001">
    <property type="protein sequence ID" value="KAB1867345.1"/>
    <property type="molecule type" value="Genomic_DNA"/>
</dbReference>
<feature type="transmembrane region" description="Helical" evidence="1">
    <location>
        <begin position="82"/>
        <end position="102"/>
    </location>
</feature>
<proteinExistence type="predicted"/>
<feature type="transmembrane region" description="Helical" evidence="1">
    <location>
        <begin position="365"/>
        <end position="385"/>
    </location>
</feature>
<feature type="domain" description="SGNH" evidence="3">
    <location>
        <begin position="451"/>
        <end position="682"/>
    </location>
</feature>
<name>A0ABQ6VAB7_9MICO</name>